<dbReference type="EMBL" id="JAUTXT010000010">
    <property type="protein sequence ID" value="KAK3676421.1"/>
    <property type="molecule type" value="Genomic_DNA"/>
</dbReference>
<feature type="compositionally biased region" description="Low complexity" evidence="1">
    <location>
        <begin position="299"/>
        <end position="319"/>
    </location>
</feature>
<evidence type="ECO:0000313" key="3">
    <source>
        <dbReference type="Proteomes" id="UP001274830"/>
    </source>
</evidence>
<feature type="compositionally biased region" description="Basic and acidic residues" evidence="1">
    <location>
        <begin position="155"/>
        <end position="166"/>
    </location>
</feature>
<comment type="caution">
    <text evidence="2">The sequence shown here is derived from an EMBL/GenBank/DDBJ whole genome shotgun (WGS) entry which is preliminary data.</text>
</comment>
<feature type="compositionally biased region" description="Polar residues" evidence="1">
    <location>
        <begin position="79"/>
        <end position="88"/>
    </location>
</feature>
<sequence>MADQATASPLPPTAGSNGKSQPAPTEISREMQQKRVNHRNRRQRPPQAIPQQDGTVSDSVTGAAVSPRTKKPQKVREPTPSSAPQHNGQMGKATVAAVKPRPVSMGGPMLPATPAKEQAYAGPTFHNSPAPSTLPMPKFFSRSVPGKGNPLAARMEGEKTPEKTDSSPEPEVVSPIPPRNAIQSPLDMFFQADKQEREHRASSGGMLSPEMATRRPVPATEPRNAMLHNQKSIFLHELDGNNESIPSPKTVPKNKKPAPISRAHSSPGMQLPAQEGEQRHVYTQSLKDILFNTAAHGSPAQNRTPPQQQQLPTPPSNTQHFNRPSPFNRPASGSGPSTPAPPADPANNYALHYGNRNLSPLFQAARTGNDTPSRPSELRQELPGQDGTYSSPPQNPPPPPLRHLPLNDPNDFMRGFLNQQAQAAVPSEFPQFPYDNGHGGGGGRPPSAHQQQYQGDTRPFSAGSAYGNGNGQQPQHAPNGMYNGSSGNNNTLQGRPPPPHTNGAPHSPKTMQENLMRMLNLNVSG</sequence>
<dbReference type="AlphaFoldDB" id="A0AAE1C365"/>
<feature type="compositionally biased region" description="Polar residues" evidence="1">
    <location>
        <begin position="356"/>
        <end position="374"/>
    </location>
</feature>
<feature type="compositionally biased region" description="Pro residues" evidence="1">
    <location>
        <begin position="393"/>
        <end position="402"/>
    </location>
</feature>
<protein>
    <submittedName>
        <fullName evidence="2">Uncharacterized protein</fullName>
    </submittedName>
</protein>
<feature type="region of interest" description="Disordered" evidence="1">
    <location>
        <begin position="428"/>
        <end position="512"/>
    </location>
</feature>
<dbReference type="Pfam" id="PF15365">
    <property type="entry name" value="PNRC"/>
    <property type="match status" value="1"/>
</dbReference>
<proteinExistence type="predicted"/>
<accession>A0AAE1C365</accession>
<dbReference type="Proteomes" id="UP001274830">
    <property type="component" value="Unassembled WGS sequence"/>
</dbReference>
<name>A0AAE1C365_9PEZI</name>
<evidence type="ECO:0000256" key="1">
    <source>
        <dbReference type="SAM" id="MobiDB-lite"/>
    </source>
</evidence>
<organism evidence="2 3">
    <name type="scientific">Recurvomyces mirabilis</name>
    <dbReference type="NCBI Taxonomy" id="574656"/>
    <lineage>
        <taxon>Eukaryota</taxon>
        <taxon>Fungi</taxon>
        <taxon>Dikarya</taxon>
        <taxon>Ascomycota</taxon>
        <taxon>Pezizomycotina</taxon>
        <taxon>Dothideomycetes</taxon>
        <taxon>Dothideomycetidae</taxon>
        <taxon>Mycosphaerellales</taxon>
        <taxon>Teratosphaeriaceae</taxon>
        <taxon>Recurvomyces</taxon>
    </lineage>
</organism>
<dbReference type="GO" id="GO:0016071">
    <property type="term" value="P:mRNA metabolic process"/>
    <property type="evidence" value="ECO:0007669"/>
    <property type="project" value="UniProtKB-ARBA"/>
</dbReference>
<feature type="region of interest" description="Disordered" evidence="1">
    <location>
        <begin position="1"/>
        <end position="413"/>
    </location>
</feature>
<feature type="compositionally biased region" description="Polar residues" evidence="1">
    <location>
        <begin position="14"/>
        <end position="23"/>
    </location>
</feature>
<gene>
    <name evidence="2" type="ORF">LTR78_003697</name>
</gene>
<evidence type="ECO:0000313" key="2">
    <source>
        <dbReference type="EMBL" id="KAK3676421.1"/>
    </source>
</evidence>
<reference evidence="2" key="1">
    <citation type="submission" date="2023-07" db="EMBL/GenBank/DDBJ databases">
        <title>Black Yeasts Isolated from many extreme environments.</title>
        <authorList>
            <person name="Coleine C."/>
            <person name="Stajich J.E."/>
            <person name="Selbmann L."/>
        </authorList>
    </citation>
    <scope>NUCLEOTIDE SEQUENCE</scope>
    <source>
        <strain evidence="2">CCFEE 5485</strain>
    </source>
</reference>
<feature type="compositionally biased region" description="Basic residues" evidence="1">
    <location>
        <begin position="35"/>
        <end position="44"/>
    </location>
</feature>
<dbReference type="InterPro" id="IPR028322">
    <property type="entry name" value="PNRC-like_rgn"/>
</dbReference>
<keyword evidence="3" id="KW-1185">Reference proteome</keyword>